<sequence length="257" mass="27261">MMSNASSEWYTSGTLWTTVATSLVALLVGAAGAWAAIRSAHPVRRLTYQLKKNVALVDDDQYSSHLTVSHDGAVLQAPRIAEIVVTNVGRKDITAQQFHGDAPIVFDLGASVAALLSSTSSPDSTSAPAADTAGTSIRVPPSLLKRRQSISYTVLVDGRESELRCTAALTDTTVSHAEESKSQRGLMPILAGLTASLIAFIISQVDPGWVGEAVGGEAELPWKQVQQCSRIDEVKSFDQCRDLQKVLRPAGPPGPTP</sequence>
<dbReference type="Proteomes" id="UP001431429">
    <property type="component" value="Unassembled WGS sequence"/>
</dbReference>
<dbReference type="EMBL" id="JAMQAW010000008">
    <property type="protein sequence ID" value="MCM2388766.1"/>
    <property type="molecule type" value="Genomic_DNA"/>
</dbReference>
<keyword evidence="1" id="KW-0472">Membrane</keyword>
<evidence type="ECO:0000256" key="1">
    <source>
        <dbReference type="SAM" id="Phobius"/>
    </source>
</evidence>
<dbReference type="RefSeq" id="WP_250919096.1">
    <property type="nucleotide sequence ID" value="NZ_JAMQAW010000008.1"/>
</dbReference>
<keyword evidence="1" id="KW-0812">Transmembrane</keyword>
<organism evidence="2 3">
    <name type="scientific">Streptomyces albipurpureus</name>
    <dbReference type="NCBI Taxonomy" id="2897419"/>
    <lineage>
        <taxon>Bacteria</taxon>
        <taxon>Bacillati</taxon>
        <taxon>Actinomycetota</taxon>
        <taxon>Actinomycetes</taxon>
        <taxon>Kitasatosporales</taxon>
        <taxon>Streptomycetaceae</taxon>
        <taxon>Streptomyces</taxon>
    </lineage>
</organism>
<proteinExistence type="predicted"/>
<name>A0ABT0UNC9_9ACTN</name>
<protein>
    <submittedName>
        <fullName evidence="2">Uncharacterized protein</fullName>
    </submittedName>
</protein>
<keyword evidence="3" id="KW-1185">Reference proteome</keyword>
<evidence type="ECO:0000313" key="2">
    <source>
        <dbReference type="EMBL" id="MCM2388766.1"/>
    </source>
</evidence>
<comment type="caution">
    <text evidence="2">The sequence shown here is derived from an EMBL/GenBank/DDBJ whole genome shotgun (WGS) entry which is preliminary data.</text>
</comment>
<accession>A0ABT0UNC9</accession>
<feature type="transmembrane region" description="Helical" evidence="1">
    <location>
        <begin position="15"/>
        <end position="37"/>
    </location>
</feature>
<reference evidence="2" key="1">
    <citation type="submission" date="2022-06" db="EMBL/GenBank/DDBJ databases">
        <title>Genome public.</title>
        <authorList>
            <person name="Sun Q."/>
        </authorList>
    </citation>
    <scope>NUCLEOTIDE SEQUENCE</scope>
    <source>
        <strain evidence="2">CWNU-1</strain>
    </source>
</reference>
<gene>
    <name evidence="2" type="ORF">NBG84_10765</name>
</gene>
<keyword evidence="1" id="KW-1133">Transmembrane helix</keyword>
<evidence type="ECO:0000313" key="3">
    <source>
        <dbReference type="Proteomes" id="UP001431429"/>
    </source>
</evidence>